<evidence type="ECO:0000256" key="5">
    <source>
        <dbReference type="ARBA" id="ARBA00022840"/>
    </source>
</evidence>
<evidence type="ECO:0000256" key="6">
    <source>
        <dbReference type="RuleBase" id="RU003704"/>
    </source>
</evidence>
<evidence type="ECO:0000256" key="2">
    <source>
        <dbReference type="ARBA" id="ARBA00022679"/>
    </source>
</evidence>
<dbReference type="InterPro" id="IPR050306">
    <property type="entry name" value="PfkB_Carbo_kinase"/>
</dbReference>
<evidence type="ECO:0000313" key="8">
    <source>
        <dbReference type="EMBL" id="GEN89267.1"/>
    </source>
</evidence>
<dbReference type="AlphaFoldDB" id="A0A511ZPD0"/>
<dbReference type="InterPro" id="IPR002173">
    <property type="entry name" value="Carboh/pur_kinase_PfkB_CS"/>
</dbReference>
<dbReference type="InterPro" id="IPR002139">
    <property type="entry name" value="Ribo/fructo_kinase"/>
</dbReference>
<dbReference type="CDD" id="cd01166">
    <property type="entry name" value="KdgK"/>
    <property type="match status" value="1"/>
</dbReference>
<dbReference type="InterPro" id="IPR029056">
    <property type="entry name" value="Ribokinase-like"/>
</dbReference>
<keyword evidence="9" id="KW-1185">Reference proteome</keyword>
<dbReference type="PROSITE" id="PS00584">
    <property type="entry name" value="PFKB_KINASES_2"/>
    <property type="match status" value="1"/>
</dbReference>
<evidence type="ECO:0000256" key="1">
    <source>
        <dbReference type="ARBA" id="ARBA00010688"/>
    </source>
</evidence>
<keyword evidence="2 6" id="KW-0808">Transferase</keyword>
<name>A0A511ZPD0_9BACI</name>
<comment type="caution">
    <text evidence="8">The sequence shown here is derived from an EMBL/GenBank/DDBJ whole genome shotgun (WGS) entry which is preliminary data.</text>
</comment>
<protein>
    <submittedName>
        <fullName evidence="8">2-dehydro-3-deoxygluconokinase</fullName>
    </submittedName>
</protein>
<evidence type="ECO:0000259" key="7">
    <source>
        <dbReference type="Pfam" id="PF00294"/>
    </source>
</evidence>
<dbReference type="PANTHER" id="PTHR43085:SF1">
    <property type="entry name" value="PSEUDOURIDINE KINASE-RELATED"/>
    <property type="match status" value="1"/>
</dbReference>
<reference evidence="8 9" key="1">
    <citation type="submission" date="2019-07" db="EMBL/GenBank/DDBJ databases">
        <title>Whole genome shotgun sequence of Oceanobacillus sojae NBRC 105379.</title>
        <authorList>
            <person name="Hosoyama A."/>
            <person name="Uohara A."/>
            <person name="Ohji S."/>
            <person name="Ichikawa N."/>
        </authorList>
    </citation>
    <scope>NUCLEOTIDE SEQUENCE [LARGE SCALE GENOMIC DNA]</scope>
    <source>
        <strain evidence="8 9">NBRC 105379</strain>
    </source>
</reference>
<organism evidence="8 9">
    <name type="scientific">Oceanobacillus sojae</name>
    <dbReference type="NCBI Taxonomy" id="582851"/>
    <lineage>
        <taxon>Bacteria</taxon>
        <taxon>Bacillati</taxon>
        <taxon>Bacillota</taxon>
        <taxon>Bacilli</taxon>
        <taxon>Bacillales</taxon>
        <taxon>Bacillaceae</taxon>
        <taxon>Oceanobacillus</taxon>
    </lineage>
</organism>
<dbReference type="GO" id="GO:0005524">
    <property type="term" value="F:ATP binding"/>
    <property type="evidence" value="ECO:0007669"/>
    <property type="project" value="UniProtKB-KW"/>
</dbReference>
<dbReference type="PANTHER" id="PTHR43085">
    <property type="entry name" value="HEXOKINASE FAMILY MEMBER"/>
    <property type="match status" value="1"/>
</dbReference>
<dbReference type="Pfam" id="PF00294">
    <property type="entry name" value="PfkB"/>
    <property type="match status" value="1"/>
</dbReference>
<dbReference type="GO" id="GO:0008865">
    <property type="term" value="F:fructokinase activity"/>
    <property type="evidence" value="ECO:0007669"/>
    <property type="project" value="UniProtKB-ARBA"/>
</dbReference>
<evidence type="ECO:0000256" key="3">
    <source>
        <dbReference type="ARBA" id="ARBA00022741"/>
    </source>
</evidence>
<dbReference type="STRING" id="582851.GCA_900162665_03669"/>
<dbReference type="Proteomes" id="UP000321558">
    <property type="component" value="Unassembled WGS sequence"/>
</dbReference>
<gene>
    <name evidence="8" type="primary">kdgK_2</name>
    <name evidence="8" type="ORF">OSO01_40060</name>
</gene>
<keyword evidence="3" id="KW-0547">Nucleotide-binding</keyword>
<keyword evidence="4 6" id="KW-0418">Kinase</keyword>
<feature type="domain" description="Carbohydrate kinase PfkB" evidence="7">
    <location>
        <begin position="2"/>
        <end position="299"/>
    </location>
</feature>
<dbReference type="EMBL" id="BJYM01000020">
    <property type="protein sequence ID" value="GEN89267.1"/>
    <property type="molecule type" value="Genomic_DNA"/>
</dbReference>
<dbReference type="RefSeq" id="WP_147212176.1">
    <property type="nucleotide sequence ID" value="NZ_BJYM01000020.1"/>
</dbReference>
<sequence>MDVLSVGETMVLFSPKTNGQLRYANDFSARIAGAETNTLIGLAKLGHKTSWISRVGNDELGAKIVSAVRGEGVDTTHVKHDKEAATGLFLKEKTNAQTSSIFYYRKDSAASKMTSEDIENIDVSDTKYLYITGITPALSKSCEEMIFALLHKAKKEKVTVVFDPNIRKKLLDKNNGVELIKKIIGLSDIVLPGKSEGDFLFDTTDAAEISKYCRNLGAGAVVVKLGEKGAYYENKDQNGFVGAYSVPYVMDPVGAGDGFAAGLLSGLLDELAWKDAVKRACAMGALVTQVDGDIEGLPTQDQLQAFMESDNQDDVNR</sequence>
<dbReference type="GO" id="GO:0006000">
    <property type="term" value="P:fructose metabolic process"/>
    <property type="evidence" value="ECO:0007669"/>
    <property type="project" value="UniProtKB-ARBA"/>
</dbReference>
<dbReference type="Gene3D" id="3.40.1190.20">
    <property type="match status" value="1"/>
</dbReference>
<evidence type="ECO:0000256" key="4">
    <source>
        <dbReference type="ARBA" id="ARBA00022777"/>
    </source>
</evidence>
<proteinExistence type="inferred from homology"/>
<keyword evidence="5" id="KW-0067">ATP-binding</keyword>
<accession>A0A511ZPD0</accession>
<comment type="similarity">
    <text evidence="1 6">Belongs to the carbohydrate kinase PfkB family.</text>
</comment>
<dbReference type="SUPFAM" id="SSF53613">
    <property type="entry name" value="Ribokinase-like"/>
    <property type="match status" value="1"/>
</dbReference>
<dbReference type="InterPro" id="IPR011611">
    <property type="entry name" value="PfkB_dom"/>
</dbReference>
<evidence type="ECO:0000313" key="9">
    <source>
        <dbReference type="Proteomes" id="UP000321558"/>
    </source>
</evidence>
<dbReference type="OrthoDB" id="9813569at2"/>
<dbReference type="PRINTS" id="PR00990">
    <property type="entry name" value="RIBOKINASE"/>
</dbReference>